<organism evidence="3 4">
    <name type="scientific">Mesorhizobium shangrilense</name>
    <dbReference type="NCBI Taxonomy" id="460060"/>
    <lineage>
        <taxon>Bacteria</taxon>
        <taxon>Pseudomonadati</taxon>
        <taxon>Pseudomonadota</taxon>
        <taxon>Alphaproteobacteria</taxon>
        <taxon>Hyphomicrobiales</taxon>
        <taxon>Phyllobacteriaceae</taxon>
        <taxon>Mesorhizobium</taxon>
    </lineage>
</organism>
<evidence type="ECO:0000256" key="2">
    <source>
        <dbReference type="ARBA" id="ARBA00022679"/>
    </source>
</evidence>
<keyword evidence="1" id="KW-0328">Glycosyltransferase</keyword>
<comment type="caution">
    <text evidence="3">The sequence shown here is derived from an EMBL/GenBank/DDBJ whole genome shotgun (WGS) entry which is preliminary data.</text>
</comment>
<dbReference type="EMBL" id="JBEWSZ010000001">
    <property type="protein sequence ID" value="MET2827063.1"/>
    <property type="molecule type" value="Genomic_DNA"/>
</dbReference>
<evidence type="ECO:0000313" key="3">
    <source>
        <dbReference type="EMBL" id="MET2827063.1"/>
    </source>
</evidence>
<protein>
    <submittedName>
        <fullName evidence="3">Alpha-1,2-fucosyltransferase</fullName>
    </submittedName>
</protein>
<dbReference type="Proteomes" id="UP001548832">
    <property type="component" value="Unassembled WGS sequence"/>
</dbReference>
<reference evidence="3 4" key="1">
    <citation type="submission" date="2024-06" db="EMBL/GenBank/DDBJ databases">
        <authorList>
            <person name="Kim D.-U."/>
        </authorList>
    </citation>
    <scope>NUCLEOTIDE SEQUENCE [LARGE SCALE GENOMIC DNA]</scope>
    <source>
        <strain evidence="3 4">KACC15460</strain>
    </source>
</reference>
<keyword evidence="4" id="KW-1185">Reference proteome</keyword>
<dbReference type="CDD" id="cd11301">
    <property type="entry name" value="Fut1_Fut2_like"/>
    <property type="match status" value="1"/>
</dbReference>
<dbReference type="PANTHER" id="PTHR11927">
    <property type="entry name" value="GALACTOSIDE 2-L-FUCOSYLTRANSFERASE"/>
    <property type="match status" value="1"/>
</dbReference>
<dbReference type="Pfam" id="PF01531">
    <property type="entry name" value="Glyco_transf_11"/>
    <property type="match status" value="1"/>
</dbReference>
<sequence length="339" mass="37812">MQQAALGLSVNEAAVGEIVGRLVDDHRARLNGGVYKGYPPLKGDDGSGMKTKHPVVGIELRGGLGNQLFQYAAGLALADRLGGELRCRSSGAARSITRPLGLREFGLTWAECQSPRARGTLRALVRWFGAEESRDFRGCVFFEEEFGRFDARFNDVTSTCYLDGYFQSWRYFEGRETLIRNAFDTDKLARRNVEVEAAIREANHPVAIHVRRGDYALEPATMAFHGLLGADYYQRARRLIETAVADPTYFLFSDDQAAAGAELGDWPTMPAGVNSAHEDLRLMSLCEHFIIANSTFSWWGAWLGRAHGKLVVAPQNWFAPAHAHKTVIDDRYPPDWIRT</sequence>
<evidence type="ECO:0000313" key="4">
    <source>
        <dbReference type="Proteomes" id="UP001548832"/>
    </source>
</evidence>
<dbReference type="PANTHER" id="PTHR11927:SF9">
    <property type="entry name" value="L-FUCOSYLTRANSFERASE"/>
    <property type="match status" value="1"/>
</dbReference>
<dbReference type="RefSeq" id="WP_354459113.1">
    <property type="nucleotide sequence ID" value="NZ_JBEWSZ010000001.1"/>
</dbReference>
<proteinExistence type="predicted"/>
<gene>
    <name evidence="3" type="ORF">ABVQ20_08755</name>
</gene>
<name>A0ABV2DBC1_9HYPH</name>
<dbReference type="InterPro" id="IPR002516">
    <property type="entry name" value="Glyco_trans_11"/>
</dbReference>
<keyword evidence="2" id="KW-0808">Transferase</keyword>
<evidence type="ECO:0000256" key="1">
    <source>
        <dbReference type="ARBA" id="ARBA00022676"/>
    </source>
</evidence>
<accession>A0ABV2DBC1</accession>